<dbReference type="RefSeq" id="WP_274259694.1">
    <property type="nucleotide sequence ID" value="NZ_CP117884.1"/>
</dbReference>
<feature type="domain" description="Deoxynucleoside kinase" evidence="2">
    <location>
        <begin position="5"/>
        <end position="190"/>
    </location>
</feature>
<gene>
    <name evidence="3" type="ORF">PQ472_10565</name>
</gene>
<keyword evidence="3" id="KW-0808">Transferase</keyword>
<protein>
    <submittedName>
        <fullName evidence="3">Deoxynucleoside kinase</fullName>
    </submittedName>
</protein>
<evidence type="ECO:0000313" key="4">
    <source>
        <dbReference type="Proteomes" id="UP001220377"/>
    </source>
</evidence>
<comment type="similarity">
    <text evidence="1">Belongs to the DCK/DGK family.</text>
</comment>
<evidence type="ECO:0000256" key="1">
    <source>
        <dbReference type="ARBA" id="ARBA00007420"/>
    </source>
</evidence>
<dbReference type="PANTHER" id="PTHR10513">
    <property type="entry name" value="DEOXYNUCLEOSIDE KINASE"/>
    <property type="match status" value="1"/>
</dbReference>
<sequence>MVIITAGMIGVGKTTLTGKIAEHMGTKAFFEPVGDNPVLPLYYKDPQNYGFLLQIYFLNKRFAMIKQALSDDNNVLDRSIYEDALFTRENHAEGNISDTELGVYLNLLDNMMNELKQMPKKAPDLLVYAETDFDTILYRIKKRGRDYEQFDHNKTLREYYYKMWSAYKKWYEDFDVSPKMKIDLQKYDLEKPGNIDIVLGQIDDRLKEIR</sequence>
<dbReference type="PIRSF" id="PIRSF000705">
    <property type="entry name" value="DNK"/>
    <property type="match status" value="1"/>
</dbReference>
<dbReference type="InterPro" id="IPR050566">
    <property type="entry name" value="Deoxyribonucleoside_kinase"/>
</dbReference>
<accession>A0ABY7WQD0</accession>
<dbReference type="InterPro" id="IPR002624">
    <property type="entry name" value="DCK/DGK"/>
</dbReference>
<keyword evidence="3" id="KW-0418">Kinase</keyword>
<organism evidence="3 4">
    <name type="scientific">Lacticaseibacillus pabuli</name>
    <dbReference type="NCBI Taxonomy" id="3025672"/>
    <lineage>
        <taxon>Bacteria</taxon>
        <taxon>Bacillati</taxon>
        <taxon>Bacillota</taxon>
        <taxon>Bacilli</taxon>
        <taxon>Lactobacillales</taxon>
        <taxon>Lactobacillaceae</taxon>
        <taxon>Lacticaseibacillus</taxon>
    </lineage>
</organism>
<evidence type="ECO:0000259" key="2">
    <source>
        <dbReference type="Pfam" id="PF01712"/>
    </source>
</evidence>
<dbReference type="Gene3D" id="3.40.50.300">
    <property type="entry name" value="P-loop containing nucleotide triphosphate hydrolases"/>
    <property type="match status" value="1"/>
</dbReference>
<keyword evidence="4" id="KW-1185">Reference proteome</keyword>
<dbReference type="CDD" id="cd01673">
    <property type="entry name" value="dNK"/>
    <property type="match status" value="1"/>
</dbReference>
<dbReference type="SUPFAM" id="SSF52540">
    <property type="entry name" value="P-loop containing nucleoside triphosphate hydrolases"/>
    <property type="match status" value="1"/>
</dbReference>
<evidence type="ECO:0000313" key="3">
    <source>
        <dbReference type="EMBL" id="WDF82321.1"/>
    </source>
</evidence>
<reference evidence="3 4" key="1">
    <citation type="submission" date="2023-02" db="EMBL/GenBank/DDBJ databases">
        <title>Genome sequence of Lacticaseibacillus sp. KACC 23028.</title>
        <authorList>
            <person name="Kim S."/>
            <person name="Heo J."/>
            <person name="Kwon S.-W."/>
        </authorList>
    </citation>
    <scope>NUCLEOTIDE SEQUENCE [LARGE SCALE GENOMIC DNA]</scope>
    <source>
        <strain evidence="3 4">KACC 23028</strain>
    </source>
</reference>
<dbReference type="PANTHER" id="PTHR10513:SF35">
    <property type="entry name" value="DEOXYADENOSINE KINASE"/>
    <property type="match status" value="1"/>
</dbReference>
<dbReference type="GO" id="GO:0016301">
    <property type="term" value="F:kinase activity"/>
    <property type="evidence" value="ECO:0007669"/>
    <property type="project" value="UniProtKB-KW"/>
</dbReference>
<name>A0ABY7WQD0_9LACO</name>
<dbReference type="Pfam" id="PF01712">
    <property type="entry name" value="dNK"/>
    <property type="match status" value="1"/>
</dbReference>
<proteinExistence type="inferred from homology"/>
<dbReference type="InterPro" id="IPR031314">
    <property type="entry name" value="DNK_dom"/>
</dbReference>
<dbReference type="Proteomes" id="UP001220377">
    <property type="component" value="Chromosome"/>
</dbReference>
<dbReference type="InterPro" id="IPR027417">
    <property type="entry name" value="P-loop_NTPase"/>
</dbReference>
<dbReference type="EMBL" id="CP117884">
    <property type="protein sequence ID" value="WDF82321.1"/>
    <property type="molecule type" value="Genomic_DNA"/>
</dbReference>